<dbReference type="Proteomes" id="UP000254848">
    <property type="component" value="Unassembled WGS sequence"/>
</dbReference>
<feature type="transmembrane region" description="Helical" evidence="1">
    <location>
        <begin position="89"/>
        <end position="109"/>
    </location>
</feature>
<dbReference type="Pfam" id="PF06961">
    <property type="entry name" value="DUF1294"/>
    <property type="match status" value="1"/>
</dbReference>
<dbReference type="RefSeq" id="WP_115458373.1">
    <property type="nucleotide sequence ID" value="NZ_QRAP01000004.1"/>
</dbReference>
<feature type="transmembrane region" description="Helical" evidence="1">
    <location>
        <begin position="26"/>
        <end position="46"/>
    </location>
</feature>
<organism evidence="2 3">
    <name type="scientific">Enterobacillus tribolii</name>
    <dbReference type="NCBI Taxonomy" id="1487935"/>
    <lineage>
        <taxon>Bacteria</taxon>
        <taxon>Pseudomonadati</taxon>
        <taxon>Pseudomonadota</taxon>
        <taxon>Gammaproteobacteria</taxon>
        <taxon>Enterobacterales</taxon>
        <taxon>Hafniaceae</taxon>
        <taxon>Enterobacillus</taxon>
    </lineage>
</organism>
<sequence>MLNKAFWLLLVVTLIASPFTPAPVIIGFLILNLLTLLAYGADKYAAIRERQRIPEKTLLLFGLFGGWPGALIARRLWRHKTRKQPFVALFWGCVAVNLVFVTAVLYWAGLYHSAA</sequence>
<proteinExistence type="predicted"/>
<evidence type="ECO:0000313" key="2">
    <source>
        <dbReference type="EMBL" id="RDK92046.1"/>
    </source>
</evidence>
<dbReference type="InterPro" id="IPR010718">
    <property type="entry name" value="DUF1294"/>
</dbReference>
<keyword evidence="1" id="KW-0812">Transmembrane</keyword>
<name>A0A370QS33_9GAMM</name>
<accession>A0A370QS33</accession>
<dbReference type="OrthoDB" id="72963at2"/>
<gene>
    <name evidence="2" type="ORF">C8D90_104200</name>
</gene>
<evidence type="ECO:0000313" key="3">
    <source>
        <dbReference type="Proteomes" id="UP000254848"/>
    </source>
</evidence>
<comment type="caution">
    <text evidence="2">The sequence shown here is derived from an EMBL/GenBank/DDBJ whole genome shotgun (WGS) entry which is preliminary data.</text>
</comment>
<dbReference type="AlphaFoldDB" id="A0A370QS33"/>
<feature type="transmembrane region" description="Helical" evidence="1">
    <location>
        <begin position="58"/>
        <end position="77"/>
    </location>
</feature>
<keyword evidence="1" id="KW-0472">Membrane</keyword>
<keyword evidence="3" id="KW-1185">Reference proteome</keyword>
<dbReference type="EMBL" id="QRAP01000004">
    <property type="protein sequence ID" value="RDK92046.1"/>
    <property type="molecule type" value="Genomic_DNA"/>
</dbReference>
<protein>
    <submittedName>
        <fullName evidence="2">Uncharacterized membrane protein YsdA (DUF1294 family)</fullName>
    </submittedName>
</protein>
<reference evidence="2 3" key="1">
    <citation type="submission" date="2018-07" db="EMBL/GenBank/DDBJ databases">
        <title>Genomic Encyclopedia of Type Strains, Phase IV (KMG-IV): sequencing the most valuable type-strain genomes for metagenomic binning, comparative biology and taxonomic classification.</title>
        <authorList>
            <person name="Goeker M."/>
        </authorList>
    </citation>
    <scope>NUCLEOTIDE SEQUENCE [LARGE SCALE GENOMIC DNA]</scope>
    <source>
        <strain evidence="2 3">DSM 103736</strain>
    </source>
</reference>
<keyword evidence="1" id="KW-1133">Transmembrane helix</keyword>
<evidence type="ECO:0000256" key="1">
    <source>
        <dbReference type="SAM" id="Phobius"/>
    </source>
</evidence>